<proteinExistence type="predicted"/>
<accession>A0A8T8WVG2</accession>
<keyword evidence="2" id="KW-1185">Reference proteome</keyword>
<dbReference type="AlphaFoldDB" id="A0A8T8WVG2"/>
<reference evidence="1 2" key="1">
    <citation type="submission" date="2018-02" db="EMBL/GenBank/DDBJ databases">
        <title>The genomes of Aspergillus section Nigri reveals drivers in fungal speciation.</title>
        <authorList>
            <consortium name="DOE Joint Genome Institute"/>
            <person name="Vesth T.C."/>
            <person name="Nybo J."/>
            <person name="Theobald S."/>
            <person name="Brandl J."/>
            <person name="Frisvad J.C."/>
            <person name="Nielsen K.F."/>
            <person name="Lyhne E.K."/>
            <person name="Kogle M.E."/>
            <person name="Kuo A."/>
            <person name="Riley R."/>
            <person name="Clum A."/>
            <person name="Nolan M."/>
            <person name="Lipzen A."/>
            <person name="Salamov A."/>
            <person name="Henrissat B."/>
            <person name="Wiebenga A."/>
            <person name="De vries R.P."/>
            <person name="Grigoriev I.V."/>
            <person name="Mortensen U.H."/>
            <person name="Andersen M.R."/>
            <person name="Baker S.E."/>
        </authorList>
    </citation>
    <scope>NUCLEOTIDE SEQUENCE [LARGE SCALE GENOMIC DNA]</scope>
    <source>
        <strain evidence="1 2">CBS 114.51</strain>
    </source>
</reference>
<evidence type="ECO:0000313" key="2">
    <source>
        <dbReference type="Proteomes" id="UP000249497"/>
    </source>
</evidence>
<name>A0A8T8WVG2_ASPJA</name>
<dbReference type="EMBL" id="KZ824810">
    <property type="protein sequence ID" value="RAH79825.1"/>
    <property type="molecule type" value="Genomic_DNA"/>
</dbReference>
<sequence>MTSSRPHRGIMRAPRIRQPWQAVSSGNIHSFEPESAWPTDVIASLLLAILNRISTCSTTLGLLQLLSSMFLSSLKPYVQLNV</sequence>
<gene>
    <name evidence="1" type="ORF">BO86DRAFT_144971</name>
</gene>
<dbReference type="GeneID" id="37169931"/>
<evidence type="ECO:0000313" key="1">
    <source>
        <dbReference type="EMBL" id="RAH79825.1"/>
    </source>
</evidence>
<protein>
    <submittedName>
        <fullName evidence="1">Uncharacterized protein</fullName>
    </submittedName>
</protein>
<dbReference type="Proteomes" id="UP000249497">
    <property type="component" value="Unassembled WGS sequence"/>
</dbReference>
<dbReference type="RefSeq" id="XP_025525719.1">
    <property type="nucleotide sequence ID" value="XM_025666239.1"/>
</dbReference>
<organism evidence="1 2">
    <name type="scientific">Aspergillus japonicus CBS 114.51</name>
    <dbReference type="NCBI Taxonomy" id="1448312"/>
    <lineage>
        <taxon>Eukaryota</taxon>
        <taxon>Fungi</taxon>
        <taxon>Dikarya</taxon>
        <taxon>Ascomycota</taxon>
        <taxon>Pezizomycotina</taxon>
        <taxon>Eurotiomycetes</taxon>
        <taxon>Eurotiomycetidae</taxon>
        <taxon>Eurotiales</taxon>
        <taxon>Aspergillaceae</taxon>
        <taxon>Aspergillus</taxon>
        <taxon>Aspergillus subgen. Circumdati</taxon>
    </lineage>
</organism>